<evidence type="ECO:0000259" key="1">
    <source>
        <dbReference type="Pfam" id="PF07727"/>
    </source>
</evidence>
<dbReference type="Pfam" id="PF07727">
    <property type="entry name" value="RVT_2"/>
    <property type="match status" value="1"/>
</dbReference>
<proteinExistence type="predicted"/>
<reference evidence="2 3" key="1">
    <citation type="journal article" date="2018" name="PLoS Genet.">
        <title>Population sequencing reveals clonal diversity and ancestral inbreeding in the grapevine cultivar Chardonnay.</title>
        <authorList>
            <person name="Roach M.J."/>
            <person name="Johnson D.L."/>
            <person name="Bohlmann J."/>
            <person name="van Vuuren H.J."/>
            <person name="Jones S.J."/>
            <person name="Pretorius I.S."/>
            <person name="Schmidt S.A."/>
            <person name="Borneman A.R."/>
        </authorList>
    </citation>
    <scope>NUCLEOTIDE SEQUENCE [LARGE SCALE GENOMIC DNA]</scope>
    <source>
        <strain evidence="3">cv. Chardonnay</strain>
        <tissue evidence="2">Leaf</tissue>
    </source>
</reference>
<evidence type="ECO:0000313" key="2">
    <source>
        <dbReference type="EMBL" id="RVW90754.1"/>
    </source>
</evidence>
<name>A0A438I215_VITVI</name>
<comment type="caution">
    <text evidence="2">The sequence shown here is derived from an EMBL/GenBank/DDBJ whole genome shotgun (WGS) entry which is preliminary data.</text>
</comment>
<dbReference type="Proteomes" id="UP000288805">
    <property type="component" value="Unassembled WGS sequence"/>
</dbReference>
<evidence type="ECO:0000313" key="3">
    <source>
        <dbReference type="Proteomes" id="UP000288805"/>
    </source>
</evidence>
<accession>A0A438I215</accession>
<dbReference type="InterPro" id="IPR013103">
    <property type="entry name" value="RVT_2"/>
</dbReference>
<organism evidence="2 3">
    <name type="scientific">Vitis vinifera</name>
    <name type="common">Grape</name>
    <dbReference type="NCBI Taxonomy" id="29760"/>
    <lineage>
        <taxon>Eukaryota</taxon>
        <taxon>Viridiplantae</taxon>
        <taxon>Streptophyta</taxon>
        <taxon>Embryophyta</taxon>
        <taxon>Tracheophyta</taxon>
        <taxon>Spermatophyta</taxon>
        <taxon>Magnoliopsida</taxon>
        <taxon>eudicotyledons</taxon>
        <taxon>Gunneridae</taxon>
        <taxon>Pentapetalae</taxon>
        <taxon>rosids</taxon>
        <taxon>Vitales</taxon>
        <taxon>Vitaceae</taxon>
        <taxon>Viteae</taxon>
        <taxon>Vitis</taxon>
    </lineage>
</organism>
<protein>
    <submittedName>
        <fullName evidence="2">Putative mitochondrial protein</fullName>
    </submittedName>
</protein>
<gene>
    <name evidence="2" type="primary">AtMg00810_137</name>
    <name evidence="2" type="ORF">CK203_046390</name>
</gene>
<dbReference type="EMBL" id="QGNW01000152">
    <property type="protein sequence ID" value="RVW90754.1"/>
    <property type="molecule type" value="Genomic_DNA"/>
</dbReference>
<sequence length="134" mass="15293">MGKIAILIVYVDDIILTSDDGGELQVLKKFLAREFEIKDLGPLQYFLSMEFARSKKGIFVSQRKYVLTLLDETGLPGCKPIKTPLLPNLRPQLASADKVVNREQFQSMFMDGNLVQWRRKKQPTVARSSEKAEF</sequence>
<dbReference type="AlphaFoldDB" id="A0A438I215"/>
<feature type="domain" description="Reverse transcriptase Ty1/copia-type" evidence="1">
    <location>
        <begin position="6"/>
        <end position="86"/>
    </location>
</feature>